<protein>
    <submittedName>
        <fullName evidence="2">Signal peptide containing protein</fullName>
    </submittedName>
</protein>
<dbReference type="RefSeq" id="XP_004833442.1">
    <property type="nucleotide sequence ID" value="XM_004833385.1"/>
</dbReference>
<evidence type="ECO:0000313" key="2">
    <source>
        <dbReference type="EMBL" id="EKX73990.1"/>
    </source>
</evidence>
<dbReference type="EMBL" id="ACOU01000002">
    <property type="protein sequence ID" value="EKX73990.1"/>
    <property type="molecule type" value="Genomic_DNA"/>
</dbReference>
<dbReference type="Proteomes" id="UP000031512">
    <property type="component" value="Unassembled WGS sequence"/>
</dbReference>
<dbReference type="VEuPathDB" id="PiroplasmaDB:BEWA_040280"/>
<reference evidence="2 3" key="1">
    <citation type="journal article" date="2012" name="BMC Genomics">
        <title>Comparative genomic analysis and phylogenetic position of Theileria equi.</title>
        <authorList>
            <person name="Kappmeyer L.S."/>
            <person name="Thiagarajan M."/>
            <person name="Herndon D.R."/>
            <person name="Ramsay J.D."/>
            <person name="Caler E."/>
            <person name="Djikeng A."/>
            <person name="Gillespie J.J."/>
            <person name="Lau A.O."/>
            <person name="Roalson E.H."/>
            <person name="Silva J.C."/>
            <person name="Silva M.G."/>
            <person name="Suarez C.E."/>
            <person name="Ueti M.W."/>
            <person name="Nene V.M."/>
            <person name="Mealey R.H."/>
            <person name="Knowles D.P."/>
            <person name="Brayton K.A."/>
        </authorList>
    </citation>
    <scope>NUCLEOTIDE SEQUENCE [LARGE SCALE GENOMIC DNA]</scope>
    <source>
        <strain evidence="2 3">WA</strain>
    </source>
</reference>
<evidence type="ECO:0000256" key="1">
    <source>
        <dbReference type="SAM" id="SignalP"/>
    </source>
</evidence>
<dbReference type="OrthoDB" id="363079at2759"/>
<dbReference type="GeneID" id="15807438"/>
<proteinExistence type="predicted"/>
<comment type="caution">
    <text evidence="2">The sequence shown here is derived from an EMBL/GenBank/DDBJ whole genome shotgun (WGS) entry which is preliminary data.</text>
</comment>
<dbReference type="KEGG" id="beq:BEWA_040280"/>
<dbReference type="AlphaFoldDB" id="L1LFG0"/>
<sequence>MFILPKFYRNKMKVVVVFSTLFVLSILRVCHCKDDPVSTKETVAPVTESAGNVDGTIDLANTDEPKLKTNIKNGNGVVFKEYCVEDCHVTSVVDGDRELWKSSGDEKCLLAGSYTSGNEVVLYLEIDDNGNEKFKYFEKVGGAWSEIDLDSLVSKASTMVKGGTHTLSETSEY</sequence>
<evidence type="ECO:0000313" key="3">
    <source>
        <dbReference type="Proteomes" id="UP000031512"/>
    </source>
</evidence>
<dbReference type="Pfam" id="PF04385">
    <property type="entry name" value="FAINT"/>
    <property type="match status" value="1"/>
</dbReference>
<feature type="signal peptide" evidence="1">
    <location>
        <begin position="1"/>
        <end position="32"/>
    </location>
</feature>
<dbReference type="InterPro" id="IPR007480">
    <property type="entry name" value="DUF529"/>
</dbReference>
<organism evidence="2 3">
    <name type="scientific">Theileria equi strain WA</name>
    <dbReference type="NCBI Taxonomy" id="1537102"/>
    <lineage>
        <taxon>Eukaryota</taxon>
        <taxon>Sar</taxon>
        <taxon>Alveolata</taxon>
        <taxon>Apicomplexa</taxon>
        <taxon>Aconoidasida</taxon>
        <taxon>Piroplasmida</taxon>
        <taxon>Theileriidae</taxon>
        <taxon>Theileria</taxon>
    </lineage>
</organism>
<name>L1LFG0_THEEQ</name>
<accession>L1LFG0</accession>
<keyword evidence="1" id="KW-0732">Signal</keyword>
<keyword evidence="3" id="KW-1185">Reference proteome</keyword>
<gene>
    <name evidence="2" type="ORF">BEWA_040280</name>
</gene>
<feature type="chain" id="PRO_5003952607" evidence="1">
    <location>
        <begin position="33"/>
        <end position="173"/>
    </location>
</feature>